<dbReference type="PANTHER" id="PTHR30023">
    <property type="entry name" value="D-ALANYL-D-ALANINE CARBOXYPEPTIDASE"/>
    <property type="match status" value="1"/>
</dbReference>
<accession>A0A2T7BL03</accession>
<dbReference type="OrthoDB" id="9802627at2"/>
<proteinExistence type="inferred from homology"/>
<comment type="caution">
    <text evidence="4">The sequence shown here is derived from an EMBL/GenBank/DDBJ whole genome shotgun (WGS) entry which is preliminary data.</text>
</comment>
<protein>
    <recommendedName>
        <fullName evidence="6">D-alanyl-D-alanine carboxypeptidase/D-alanyl-D-alanine-endopeptidase</fullName>
    </recommendedName>
</protein>
<evidence type="ECO:0000313" key="5">
    <source>
        <dbReference type="Proteomes" id="UP000244450"/>
    </source>
</evidence>
<reference evidence="4 5" key="1">
    <citation type="submission" date="2018-04" db="EMBL/GenBank/DDBJ databases">
        <title>Chitinophaga fuyangensis sp. nov., isolated from soil in a chemical factory.</title>
        <authorList>
            <person name="Chen K."/>
        </authorList>
    </citation>
    <scope>NUCLEOTIDE SEQUENCE [LARGE SCALE GENOMIC DNA]</scope>
    <source>
        <strain evidence="4 5">LY-1</strain>
    </source>
</reference>
<dbReference type="AlphaFoldDB" id="A0A2T7BL03"/>
<feature type="chain" id="PRO_5015463306" description="D-alanyl-D-alanine carboxypeptidase/D-alanyl-D-alanine-endopeptidase" evidence="3">
    <location>
        <begin position="21"/>
        <end position="432"/>
    </location>
</feature>
<dbReference type="InterPro" id="IPR000667">
    <property type="entry name" value="Peptidase_S13"/>
</dbReference>
<sequence length="432" mass="48385">MKQLFFPLAALLVAALPAHAQLAERAAALRNNKALAGAHTGICIYDPVAGKYLYQYQDNKYFLPASNTKIFTTYTALTLLGDSVPAFRYQLTADTLYVQGTADISFLNPLFPQQQAFAWLRAAGKPIALVPAINEDQPMGPGWSWEDYETYYQPERNEWPMYGNMVTFYHRWKADSIAPAFFNQAPILTGVDNTLKEATPGRLLHSNQFYVHYPERNNNATEVQVPFITGSVQDLAVRLADTLHVGVTVTATHDMSAAAVFYSRPVDEVLRTMMYESDDGMAEHMLMAASSHLLDTISTAKVIDYMLRHQLNNLPQDPHWVDGSGLSRYNLFTPRDIVTVLQKLYAGFGAQRIYKIFPTAGKGTLSNYYAGMENAIYAKTGSFGNCFNLSGYLVTKKGRRLVFSVMVNNHNDKNSNIRAAVQTFLKSIYEKE</sequence>
<evidence type="ECO:0000256" key="2">
    <source>
        <dbReference type="ARBA" id="ARBA00022801"/>
    </source>
</evidence>
<dbReference type="SUPFAM" id="SSF56601">
    <property type="entry name" value="beta-lactamase/transpeptidase-like"/>
    <property type="match status" value="1"/>
</dbReference>
<feature type="signal peptide" evidence="3">
    <location>
        <begin position="1"/>
        <end position="20"/>
    </location>
</feature>
<dbReference type="PRINTS" id="PR00922">
    <property type="entry name" value="DADACBPTASE3"/>
</dbReference>
<organism evidence="4 5">
    <name type="scientific">Chitinophaga parva</name>
    <dbReference type="NCBI Taxonomy" id="2169414"/>
    <lineage>
        <taxon>Bacteria</taxon>
        <taxon>Pseudomonadati</taxon>
        <taxon>Bacteroidota</taxon>
        <taxon>Chitinophagia</taxon>
        <taxon>Chitinophagales</taxon>
        <taxon>Chitinophagaceae</taxon>
        <taxon>Chitinophaga</taxon>
    </lineage>
</organism>
<keyword evidence="5" id="KW-1185">Reference proteome</keyword>
<keyword evidence="3" id="KW-0732">Signal</keyword>
<evidence type="ECO:0000256" key="1">
    <source>
        <dbReference type="ARBA" id="ARBA00006096"/>
    </source>
</evidence>
<dbReference type="RefSeq" id="WP_108684995.1">
    <property type="nucleotide sequence ID" value="NZ_QCYK01000001.1"/>
</dbReference>
<dbReference type="Proteomes" id="UP000244450">
    <property type="component" value="Unassembled WGS sequence"/>
</dbReference>
<evidence type="ECO:0008006" key="6">
    <source>
        <dbReference type="Google" id="ProtNLM"/>
    </source>
</evidence>
<evidence type="ECO:0000256" key="3">
    <source>
        <dbReference type="SAM" id="SignalP"/>
    </source>
</evidence>
<name>A0A2T7BL03_9BACT</name>
<dbReference type="GO" id="GO:0000270">
    <property type="term" value="P:peptidoglycan metabolic process"/>
    <property type="evidence" value="ECO:0007669"/>
    <property type="project" value="TreeGrafter"/>
</dbReference>
<gene>
    <name evidence="4" type="ORF">DCC81_02400</name>
</gene>
<dbReference type="EMBL" id="QCYK01000001">
    <property type="protein sequence ID" value="PUZ28356.1"/>
    <property type="molecule type" value="Genomic_DNA"/>
</dbReference>
<comment type="similarity">
    <text evidence="1">Belongs to the peptidase S13 family.</text>
</comment>
<keyword evidence="2" id="KW-0378">Hydrolase</keyword>
<evidence type="ECO:0000313" key="4">
    <source>
        <dbReference type="EMBL" id="PUZ28356.1"/>
    </source>
</evidence>
<dbReference type="PANTHER" id="PTHR30023:SF0">
    <property type="entry name" value="PENICILLIN-SENSITIVE CARBOXYPEPTIDASE A"/>
    <property type="match status" value="1"/>
</dbReference>
<dbReference type="InterPro" id="IPR012338">
    <property type="entry name" value="Beta-lactam/transpept-like"/>
</dbReference>
<dbReference type="Pfam" id="PF02113">
    <property type="entry name" value="Peptidase_S13"/>
    <property type="match status" value="2"/>
</dbReference>
<dbReference type="GO" id="GO:0004185">
    <property type="term" value="F:serine-type carboxypeptidase activity"/>
    <property type="evidence" value="ECO:0007669"/>
    <property type="project" value="InterPro"/>
</dbReference>
<dbReference type="GO" id="GO:0006508">
    <property type="term" value="P:proteolysis"/>
    <property type="evidence" value="ECO:0007669"/>
    <property type="project" value="InterPro"/>
</dbReference>
<dbReference type="Gene3D" id="3.40.710.10">
    <property type="entry name" value="DD-peptidase/beta-lactamase superfamily"/>
    <property type="match status" value="2"/>
</dbReference>